<name>A0A7W9SY01_ARMRO</name>
<accession>A0A7W9SY01</accession>
<gene>
    <name evidence="1" type="ORF">HNQ39_005830</name>
</gene>
<evidence type="ECO:0000313" key="1">
    <source>
        <dbReference type="EMBL" id="MBB6053983.1"/>
    </source>
</evidence>
<organism evidence="1 2">
    <name type="scientific">Armatimonas rosea</name>
    <dbReference type="NCBI Taxonomy" id="685828"/>
    <lineage>
        <taxon>Bacteria</taxon>
        <taxon>Bacillati</taxon>
        <taxon>Armatimonadota</taxon>
        <taxon>Armatimonadia</taxon>
        <taxon>Armatimonadales</taxon>
        <taxon>Armatimonadaceae</taxon>
        <taxon>Armatimonas</taxon>
    </lineage>
</organism>
<dbReference type="Proteomes" id="UP000520814">
    <property type="component" value="Unassembled WGS sequence"/>
</dbReference>
<keyword evidence="2" id="KW-1185">Reference proteome</keyword>
<proteinExistence type="predicted"/>
<evidence type="ECO:0000313" key="2">
    <source>
        <dbReference type="Proteomes" id="UP000520814"/>
    </source>
</evidence>
<reference evidence="1 2" key="1">
    <citation type="submission" date="2020-08" db="EMBL/GenBank/DDBJ databases">
        <title>Genomic Encyclopedia of Type Strains, Phase IV (KMG-IV): sequencing the most valuable type-strain genomes for metagenomic binning, comparative biology and taxonomic classification.</title>
        <authorList>
            <person name="Goeker M."/>
        </authorList>
    </citation>
    <scope>NUCLEOTIDE SEQUENCE [LARGE SCALE GENOMIC DNA]</scope>
    <source>
        <strain evidence="1 2">DSM 23562</strain>
    </source>
</reference>
<dbReference type="EMBL" id="JACHGW010000011">
    <property type="protein sequence ID" value="MBB6053983.1"/>
    <property type="molecule type" value="Genomic_DNA"/>
</dbReference>
<evidence type="ECO:0008006" key="3">
    <source>
        <dbReference type="Google" id="ProtNLM"/>
    </source>
</evidence>
<dbReference type="AlphaFoldDB" id="A0A7W9SY01"/>
<protein>
    <recommendedName>
        <fullName evidence="3">Methanolan biosynthesis EpsI domain-containing protein</fullName>
    </recommendedName>
</protein>
<dbReference type="RefSeq" id="WP_184204068.1">
    <property type="nucleotide sequence ID" value="NZ_JACHGW010000011.1"/>
</dbReference>
<comment type="caution">
    <text evidence="1">The sequence shown here is derived from an EMBL/GenBank/DDBJ whole genome shotgun (WGS) entry which is preliminary data.</text>
</comment>
<sequence>MTIDPQRIKQLGVCLAVFAAAAVFLVIRQGRNADWLLTPPLTAGNWEAIDTPLPQEFLLSLALPKAHGVDYQSPLDEHVTCQLIAPRSFEAYREPDMFSLLQISAQRSIPLFGPDKPIRAWVLKVPNQKFWVLCYAWLQTPSGQTSLFGERGLRQGVLDRLNLGWSSVVRTEPVCLVRLYCRIAANDKNGVQARRNLDLIARSLYEQNTKGGK</sequence>